<sequence>MSRTRHQRPARRLPPADHALLVVVIVVLARTPDPAHLLATATLLAARLAPLLRTP</sequence>
<gene>
    <name evidence="1" type="ORF">Kpho02_26700</name>
</gene>
<dbReference type="RefSeq" id="WP_285736199.1">
    <property type="nucleotide sequence ID" value="NZ_BSSA01000007.1"/>
</dbReference>
<protein>
    <submittedName>
        <fullName evidence="1">Uncharacterized protein</fullName>
    </submittedName>
</protein>
<name>A0A9W6Q8E2_9ACTN</name>
<evidence type="ECO:0000313" key="1">
    <source>
        <dbReference type="EMBL" id="GLW70371.1"/>
    </source>
</evidence>
<dbReference type="AlphaFoldDB" id="A0A9W6Q8E2"/>
<organism evidence="1 2">
    <name type="scientific">Kitasatospora phosalacinea</name>
    <dbReference type="NCBI Taxonomy" id="2065"/>
    <lineage>
        <taxon>Bacteria</taxon>
        <taxon>Bacillati</taxon>
        <taxon>Actinomycetota</taxon>
        <taxon>Actinomycetes</taxon>
        <taxon>Kitasatosporales</taxon>
        <taxon>Streptomycetaceae</taxon>
        <taxon>Kitasatospora</taxon>
    </lineage>
</organism>
<proteinExistence type="predicted"/>
<accession>A0A9W6Q8E2</accession>
<evidence type="ECO:0000313" key="2">
    <source>
        <dbReference type="Proteomes" id="UP001165041"/>
    </source>
</evidence>
<reference evidence="1" key="1">
    <citation type="submission" date="2023-02" db="EMBL/GenBank/DDBJ databases">
        <title>Kitasatospora phosalacinea NBRC 14627.</title>
        <authorList>
            <person name="Ichikawa N."/>
            <person name="Sato H."/>
            <person name="Tonouchi N."/>
        </authorList>
    </citation>
    <scope>NUCLEOTIDE SEQUENCE</scope>
    <source>
        <strain evidence="1">NBRC 14627</strain>
    </source>
</reference>
<dbReference type="Proteomes" id="UP001165041">
    <property type="component" value="Unassembled WGS sequence"/>
</dbReference>
<dbReference type="EMBL" id="BSSA01000007">
    <property type="protein sequence ID" value="GLW70371.1"/>
    <property type="molecule type" value="Genomic_DNA"/>
</dbReference>
<comment type="caution">
    <text evidence="1">The sequence shown here is derived from an EMBL/GenBank/DDBJ whole genome shotgun (WGS) entry which is preliminary data.</text>
</comment>